<keyword evidence="3" id="KW-1185">Reference proteome</keyword>
<dbReference type="InterPro" id="IPR036869">
    <property type="entry name" value="J_dom_sf"/>
</dbReference>
<dbReference type="PANTHER" id="PTHR44743:SF5">
    <property type="entry name" value="CHAPERONE DNAJ-DOMAIN SUPERFAMILY PROTEIN"/>
    <property type="match status" value="1"/>
</dbReference>
<dbReference type="AlphaFoldDB" id="A0AAP0H9L6"/>
<evidence type="ECO:0000313" key="3">
    <source>
        <dbReference type="Proteomes" id="UP001408789"/>
    </source>
</evidence>
<feature type="domain" description="J" evidence="1">
    <location>
        <begin position="10"/>
        <end position="81"/>
    </location>
</feature>
<protein>
    <recommendedName>
        <fullName evidence="1">J domain-containing protein</fullName>
    </recommendedName>
</protein>
<evidence type="ECO:0000313" key="2">
    <source>
        <dbReference type="EMBL" id="KAK9078389.1"/>
    </source>
</evidence>
<comment type="caution">
    <text evidence="2">The sequence shown here is derived from an EMBL/GenBank/DDBJ whole genome shotgun (WGS) entry which is preliminary data.</text>
</comment>
<dbReference type="Gene3D" id="1.10.287.110">
    <property type="entry name" value="DnaJ domain"/>
    <property type="match status" value="1"/>
</dbReference>
<dbReference type="CDD" id="cd06257">
    <property type="entry name" value="DnaJ"/>
    <property type="match status" value="1"/>
</dbReference>
<dbReference type="Proteomes" id="UP001408789">
    <property type="component" value="Unassembled WGS sequence"/>
</dbReference>
<evidence type="ECO:0000259" key="1">
    <source>
        <dbReference type="PROSITE" id="PS50076"/>
    </source>
</evidence>
<accession>A0AAP0H9L6</accession>
<name>A0AAP0H9L6_9ASTR</name>
<dbReference type="PRINTS" id="PR00625">
    <property type="entry name" value="JDOMAIN"/>
</dbReference>
<dbReference type="InterPro" id="IPR001623">
    <property type="entry name" value="DnaJ_domain"/>
</dbReference>
<dbReference type="Pfam" id="PF00226">
    <property type="entry name" value="DnaJ"/>
    <property type="match status" value="1"/>
</dbReference>
<gene>
    <name evidence="2" type="ORF">SSX86_002446</name>
</gene>
<dbReference type="PANTHER" id="PTHR44743">
    <property type="entry name" value="PUTATIVE, EXPRESSED-RELATED"/>
    <property type="match status" value="1"/>
</dbReference>
<dbReference type="EMBL" id="JBCNJP010000006">
    <property type="protein sequence ID" value="KAK9078389.1"/>
    <property type="molecule type" value="Genomic_DNA"/>
</dbReference>
<sequence>MDVNGGKSTDFYGILGLKKECSEAEIKNAYRKLALRWHPDRFIASGDLKNVEDAKKKFQAVQEAYSVLSDANRRFLYDVGIPNSDDDDENGMADFLSEMATMMRQNKPDENIGTSFEELQDLFQEMFESDINSPDWSFETTSFTTSSTLFSSYGENISSANKRGSSGMSTTMVEDPSTFNLNVQGFCLGVSSTNNMKDRKRGGFARERRGIKHGCRHKTSRNGVSMVRE</sequence>
<proteinExistence type="predicted"/>
<dbReference type="SUPFAM" id="SSF46565">
    <property type="entry name" value="Chaperone J-domain"/>
    <property type="match status" value="1"/>
</dbReference>
<dbReference type="PROSITE" id="PS50076">
    <property type="entry name" value="DNAJ_2"/>
    <property type="match status" value="1"/>
</dbReference>
<organism evidence="2 3">
    <name type="scientific">Deinandra increscens subsp. villosa</name>
    <dbReference type="NCBI Taxonomy" id="3103831"/>
    <lineage>
        <taxon>Eukaryota</taxon>
        <taxon>Viridiplantae</taxon>
        <taxon>Streptophyta</taxon>
        <taxon>Embryophyta</taxon>
        <taxon>Tracheophyta</taxon>
        <taxon>Spermatophyta</taxon>
        <taxon>Magnoliopsida</taxon>
        <taxon>eudicotyledons</taxon>
        <taxon>Gunneridae</taxon>
        <taxon>Pentapetalae</taxon>
        <taxon>asterids</taxon>
        <taxon>campanulids</taxon>
        <taxon>Asterales</taxon>
        <taxon>Asteraceae</taxon>
        <taxon>Asteroideae</taxon>
        <taxon>Heliantheae alliance</taxon>
        <taxon>Madieae</taxon>
        <taxon>Madiinae</taxon>
        <taxon>Deinandra</taxon>
    </lineage>
</organism>
<reference evidence="2 3" key="1">
    <citation type="submission" date="2024-04" db="EMBL/GenBank/DDBJ databases">
        <title>The reference genome of an endangered Asteraceae, Deinandra increscens subsp. villosa, native to the Central Coast of California.</title>
        <authorList>
            <person name="Guilliams M."/>
            <person name="Hasenstab-Lehman K."/>
            <person name="Meyer R."/>
            <person name="Mcevoy S."/>
        </authorList>
    </citation>
    <scope>NUCLEOTIDE SEQUENCE [LARGE SCALE GENOMIC DNA]</scope>
    <source>
        <tissue evidence="2">Leaf</tissue>
    </source>
</reference>
<dbReference type="SMART" id="SM00271">
    <property type="entry name" value="DnaJ"/>
    <property type="match status" value="1"/>
</dbReference>